<feature type="compositionally biased region" description="Low complexity" evidence="1">
    <location>
        <begin position="26"/>
        <end position="38"/>
    </location>
</feature>
<feature type="compositionally biased region" description="Pro residues" evidence="1">
    <location>
        <begin position="220"/>
        <end position="238"/>
    </location>
</feature>
<comment type="caution">
    <text evidence="2">The sequence shown here is derived from an EMBL/GenBank/DDBJ whole genome shotgun (WGS) entry which is preliminary data.</text>
</comment>
<dbReference type="EMBL" id="JARKIE010000165">
    <property type="protein sequence ID" value="KAJ7672883.1"/>
    <property type="molecule type" value="Genomic_DNA"/>
</dbReference>
<gene>
    <name evidence="2" type="ORF">B0H17DRAFT_1141107</name>
</gene>
<feature type="compositionally biased region" description="Basic residues" evidence="1">
    <location>
        <begin position="251"/>
        <end position="263"/>
    </location>
</feature>
<protein>
    <submittedName>
        <fullName evidence="2">Uncharacterized protein</fullName>
    </submittedName>
</protein>
<dbReference type="Proteomes" id="UP001221757">
    <property type="component" value="Unassembled WGS sequence"/>
</dbReference>
<evidence type="ECO:0000256" key="1">
    <source>
        <dbReference type="SAM" id="MobiDB-lite"/>
    </source>
</evidence>
<evidence type="ECO:0000313" key="3">
    <source>
        <dbReference type="Proteomes" id="UP001221757"/>
    </source>
</evidence>
<reference evidence="2" key="1">
    <citation type="submission" date="2023-03" db="EMBL/GenBank/DDBJ databases">
        <title>Massive genome expansion in bonnet fungi (Mycena s.s.) driven by repeated elements and novel gene families across ecological guilds.</title>
        <authorList>
            <consortium name="Lawrence Berkeley National Laboratory"/>
            <person name="Harder C.B."/>
            <person name="Miyauchi S."/>
            <person name="Viragh M."/>
            <person name="Kuo A."/>
            <person name="Thoen E."/>
            <person name="Andreopoulos B."/>
            <person name="Lu D."/>
            <person name="Skrede I."/>
            <person name="Drula E."/>
            <person name="Henrissat B."/>
            <person name="Morin E."/>
            <person name="Kohler A."/>
            <person name="Barry K."/>
            <person name="LaButti K."/>
            <person name="Morin E."/>
            <person name="Salamov A."/>
            <person name="Lipzen A."/>
            <person name="Mereny Z."/>
            <person name="Hegedus B."/>
            <person name="Baldrian P."/>
            <person name="Stursova M."/>
            <person name="Weitz H."/>
            <person name="Taylor A."/>
            <person name="Grigoriev I.V."/>
            <person name="Nagy L.G."/>
            <person name="Martin F."/>
            <person name="Kauserud H."/>
        </authorList>
    </citation>
    <scope>NUCLEOTIDE SEQUENCE</scope>
    <source>
        <strain evidence="2">CBHHK067</strain>
    </source>
</reference>
<evidence type="ECO:0000313" key="2">
    <source>
        <dbReference type="EMBL" id="KAJ7672883.1"/>
    </source>
</evidence>
<sequence length="280" mass="30262">MTRTTKRMGWMTRNAPCAPNRKARASPRAATPTPTTMRKSTRATPARKGKAARKMFAQRKASSDSASDKGGNVPPCPKSKAAAKTSSGGTLSVRARLVALVEKAKRKKVNGADTVKAASKRRREEEGDGARKKRRKDGEEEDRGEEVAGGKTAGKRKRNGDEDEGSQRKKKKEKEKESNARPAKKGATDTEPNRPRTVPDPNRGASSPLAPRRPALPARRTPPPPPPPPPARRPPPPTRLEMARAPLAPTRCRRARAPPRTRLRTAAAAGRRRAGGSATQ</sequence>
<organism evidence="2 3">
    <name type="scientific">Mycena rosella</name>
    <name type="common">Pink bonnet</name>
    <name type="synonym">Agaricus rosellus</name>
    <dbReference type="NCBI Taxonomy" id="1033263"/>
    <lineage>
        <taxon>Eukaryota</taxon>
        <taxon>Fungi</taxon>
        <taxon>Dikarya</taxon>
        <taxon>Basidiomycota</taxon>
        <taxon>Agaricomycotina</taxon>
        <taxon>Agaricomycetes</taxon>
        <taxon>Agaricomycetidae</taxon>
        <taxon>Agaricales</taxon>
        <taxon>Marasmiineae</taxon>
        <taxon>Mycenaceae</taxon>
        <taxon>Mycena</taxon>
    </lineage>
</organism>
<proteinExistence type="predicted"/>
<accession>A0AAD7D4D8</accession>
<feature type="compositionally biased region" description="Low complexity" evidence="1">
    <location>
        <begin position="264"/>
        <end position="280"/>
    </location>
</feature>
<keyword evidence="3" id="KW-1185">Reference proteome</keyword>
<name>A0AAD7D4D8_MYCRO</name>
<dbReference type="AlphaFoldDB" id="A0AAD7D4D8"/>
<feature type="region of interest" description="Disordered" evidence="1">
    <location>
        <begin position="1"/>
        <end position="280"/>
    </location>
</feature>
<feature type="compositionally biased region" description="Low complexity" evidence="1">
    <location>
        <begin position="208"/>
        <end position="219"/>
    </location>
</feature>
<feature type="compositionally biased region" description="Basic residues" evidence="1">
    <location>
        <begin position="39"/>
        <end position="57"/>
    </location>
</feature>